<dbReference type="PANTHER" id="PTHR45586:SF1">
    <property type="entry name" value="LIPOPOLYSACCHARIDE ASSEMBLY PROTEIN B"/>
    <property type="match status" value="1"/>
</dbReference>
<dbReference type="Proteomes" id="UP001189429">
    <property type="component" value="Unassembled WGS sequence"/>
</dbReference>
<protein>
    <recommendedName>
        <fullName evidence="5">RING-type domain-containing protein</fullName>
    </recommendedName>
</protein>
<comment type="caution">
    <text evidence="6">The sequence shown here is derived from an EMBL/GenBank/DDBJ whole genome shotgun (WGS) entry which is preliminary data.</text>
</comment>
<dbReference type="InterPro" id="IPR011990">
    <property type="entry name" value="TPR-like_helical_dom_sf"/>
</dbReference>
<dbReference type="Pfam" id="PF13432">
    <property type="entry name" value="TPR_16"/>
    <property type="match status" value="1"/>
</dbReference>
<feature type="repeat" description="TPR" evidence="4">
    <location>
        <begin position="250"/>
        <end position="283"/>
    </location>
</feature>
<proteinExistence type="predicted"/>
<feature type="domain" description="RING-type" evidence="5">
    <location>
        <begin position="68"/>
        <end position="111"/>
    </location>
</feature>
<dbReference type="InterPro" id="IPR019734">
    <property type="entry name" value="TPR_rpt"/>
</dbReference>
<dbReference type="SUPFAM" id="SSF48452">
    <property type="entry name" value="TPR-like"/>
    <property type="match status" value="1"/>
</dbReference>
<keyword evidence="3" id="KW-0862">Zinc</keyword>
<keyword evidence="1" id="KW-0677">Repeat</keyword>
<dbReference type="Gene3D" id="3.30.40.10">
    <property type="entry name" value="Zinc/RING finger domain, C3HC4 (zinc finger)"/>
    <property type="match status" value="1"/>
</dbReference>
<dbReference type="Gene3D" id="1.25.40.10">
    <property type="entry name" value="Tetratricopeptide repeat domain"/>
    <property type="match status" value="2"/>
</dbReference>
<name>A0ABN9XTF9_9DINO</name>
<keyword evidence="7" id="KW-1185">Reference proteome</keyword>
<dbReference type="InterPro" id="IPR051012">
    <property type="entry name" value="CellSynth/LPSAsmb/PSIAsmb"/>
</dbReference>
<evidence type="ECO:0000313" key="7">
    <source>
        <dbReference type="Proteomes" id="UP001189429"/>
    </source>
</evidence>
<evidence type="ECO:0000256" key="1">
    <source>
        <dbReference type="ARBA" id="ARBA00022737"/>
    </source>
</evidence>
<reference evidence="6" key="1">
    <citation type="submission" date="2023-10" db="EMBL/GenBank/DDBJ databases">
        <authorList>
            <person name="Chen Y."/>
            <person name="Shah S."/>
            <person name="Dougan E. K."/>
            <person name="Thang M."/>
            <person name="Chan C."/>
        </authorList>
    </citation>
    <scope>NUCLEOTIDE SEQUENCE [LARGE SCALE GENOMIC DNA]</scope>
</reference>
<dbReference type="PROSITE" id="PS50089">
    <property type="entry name" value="ZF_RING_2"/>
    <property type="match status" value="1"/>
</dbReference>
<keyword evidence="3" id="KW-0863">Zinc-finger</keyword>
<keyword evidence="3" id="KW-0479">Metal-binding</keyword>
<evidence type="ECO:0000259" key="5">
    <source>
        <dbReference type="PROSITE" id="PS50089"/>
    </source>
</evidence>
<evidence type="ECO:0000256" key="2">
    <source>
        <dbReference type="ARBA" id="ARBA00022803"/>
    </source>
</evidence>
<dbReference type="Pfam" id="PF14559">
    <property type="entry name" value="TPR_19"/>
    <property type="match status" value="1"/>
</dbReference>
<evidence type="ECO:0000313" key="6">
    <source>
        <dbReference type="EMBL" id="CAK0901542.1"/>
    </source>
</evidence>
<sequence length="344" mass="37219">MLAPSCQVRVVGLVGRSELNGRLATALRYVPGRGRWEVRLDGEASSAMRLGLKPEHLERIASTTGDDCAVCLNSLDTSEPTQTLTCSHRFHADCIKALRRHGAMELCPLCRKPSSSLRSVQSFLDDACALFVQHARLSPESEAARAVLSVSVRALEEAVAIDPCNATVQNNLGYALSRTGDAAGERSAYRAAIASSPTAPLPLCNLAQCLLGQDTLWENMFAYESGHSKDNVDEAISLLQRAIAADPRFVQAHVALGRAFMEAGNREGSLAALQAALEVDPNHIEANVELGTTLDFDDMDGAIAHFRRAIRADPHRRSPHSERAREELEMLLPVARASGKSKEC</sequence>
<dbReference type="CDD" id="cd16448">
    <property type="entry name" value="RING-H2"/>
    <property type="match status" value="1"/>
</dbReference>
<dbReference type="PROSITE" id="PS50005">
    <property type="entry name" value="TPR"/>
    <property type="match status" value="1"/>
</dbReference>
<dbReference type="SMART" id="SM00184">
    <property type="entry name" value="RING"/>
    <property type="match status" value="1"/>
</dbReference>
<dbReference type="PANTHER" id="PTHR45586">
    <property type="entry name" value="TPR REPEAT-CONTAINING PROTEIN PA4667"/>
    <property type="match status" value="1"/>
</dbReference>
<dbReference type="InterPro" id="IPR001841">
    <property type="entry name" value="Znf_RING"/>
</dbReference>
<gene>
    <name evidence="6" type="ORF">PCOR1329_LOCUS78465</name>
</gene>
<dbReference type="InterPro" id="IPR013083">
    <property type="entry name" value="Znf_RING/FYVE/PHD"/>
</dbReference>
<dbReference type="Pfam" id="PF13639">
    <property type="entry name" value="zf-RING_2"/>
    <property type="match status" value="1"/>
</dbReference>
<evidence type="ECO:0000256" key="4">
    <source>
        <dbReference type="PROSITE-ProRule" id="PRU00339"/>
    </source>
</evidence>
<dbReference type="SUPFAM" id="SSF57850">
    <property type="entry name" value="RING/U-box"/>
    <property type="match status" value="1"/>
</dbReference>
<organism evidence="6 7">
    <name type="scientific">Prorocentrum cordatum</name>
    <dbReference type="NCBI Taxonomy" id="2364126"/>
    <lineage>
        <taxon>Eukaryota</taxon>
        <taxon>Sar</taxon>
        <taxon>Alveolata</taxon>
        <taxon>Dinophyceae</taxon>
        <taxon>Prorocentrales</taxon>
        <taxon>Prorocentraceae</taxon>
        <taxon>Prorocentrum</taxon>
    </lineage>
</organism>
<dbReference type="SMART" id="SM00028">
    <property type="entry name" value="TPR"/>
    <property type="match status" value="3"/>
</dbReference>
<dbReference type="EMBL" id="CAUYUJ010020948">
    <property type="protein sequence ID" value="CAK0901542.1"/>
    <property type="molecule type" value="Genomic_DNA"/>
</dbReference>
<evidence type="ECO:0000256" key="3">
    <source>
        <dbReference type="PROSITE-ProRule" id="PRU00175"/>
    </source>
</evidence>
<keyword evidence="2 4" id="KW-0802">TPR repeat</keyword>
<accession>A0ABN9XTF9</accession>